<dbReference type="RefSeq" id="XP_013897946.1">
    <property type="nucleotide sequence ID" value="XM_014042492.1"/>
</dbReference>
<proteinExistence type="predicted"/>
<sequence>MPRKDPCNAAQRSSDASQAARAAQQQQQQQQQQHQQQQHHLVVLGSHTAPQPASPTAGPTESVCSCAPGLEWSPSPSEQGTQAASCHGRSLLQQQEHRPKQGGKAKGEGDSKGAALGPPGSELRRLALAHPGVTRNAQLLLCPGWEALAASERANGPLAAATVAGGPQPESRPTPASSAAVEPVMPASSLGSTAREWSYATAARACAAGAESRLPPPQHALLHTIVQLQEEISQLHMLRQLLERQLLAQEQQRQQQQQQMAQQAALASWHARHASCFA</sequence>
<evidence type="ECO:0000256" key="2">
    <source>
        <dbReference type="SAM" id="MobiDB-lite"/>
    </source>
</evidence>
<feature type="coiled-coil region" evidence="1">
    <location>
        <begin position="225"/>
        <end position="259"/>
    </location>
</feature>
<feature type="region of interest" description="Disordered" evidence="2">
    <location>
        <begin position="160"/>
        <end position="183"/>
    </location>
</feature>
<keyword evidence="4" id="KW-1185">Reference proteome</keyword>
<evidence type="ECO:0000256" key="1">
    <source>
        <dbReference type="SAM" id="Coils"/>
    </source>
</evidence>
<dbReference type="KEGG" id="mng:MNEG_9035"/>
<name>A0A0D2MDU2_9CHLO</name>
<feature type="compositionally biased region" description="Basic and acidic residues" evidence="2">
    <location>
        <begin position="95"/>
        <end position="111"/>
    </location>
</feature>
<protein>
    <submittedName>
        <fullName evidence="3">Uncharacterized protein</fullName>
    </submittedName>
</protein>
<reference evidence="3 4" key="1">
    <citation type="journal article" date="2013" name="BMC Genomics">
        <title>Reconstruction of the lipid metabolism for the microalga Monoraphidium neglectum from its genome sequence reveals characteristics suitable for biofuel production.</title>
        <authorList>
            <person name="Bogen C."/>
            <person name="Al-Dilaimi A."/>
            <person name="Albersmeier A."/>
            <person name="Wichmann J."/>
            <person name="Grundmann M."/>
            <person name="Rupp O."/>
            <person name="Lauersen K.J."/>
            <person name="Blifernez-Klassen O."/>
            <person name="Kalinowski J."/>
            <person name="Goesmann A."/>
            <person name="Mussgnug J.H."/>
            <person name="Kruse O."/>
        </authorList>
    </citation>
    <scope>NUCLEOTIDE SEQUENCE [LARGE SCALE GENOMIC DNA]</scope>
    <source>
        <strain evidence="3 4">SAG 48.87</strain>
    </source>
</reference>
<organism evidence="3 4">
    <name type="scientific">Monoraphidium neglectum</name>
    <dbReference type="NCBI Taxonomy" id="145388"/>
    <lineage>
        <taxon>Eukaryota</taxon>
        <taxon>Viridiplantae</taxon>
        <taxon>Chlorophyta</taxon>
        <taxon>core chlorophytes</taxon>
        <taxon>Chlorophyceae</taxon>
        <taxon>CS clade</taxon>
        <taxon>Sphaeropleales</taxon>
        <taxon>Selenastraceae</taxon>
        <taxon>Monoraphidium</taxon>
    </lineage>
</organism>
<dbReference type="AlphaFoldDB" id="A0A0D2MDU2"/>
<evidence type="ECO:0000313" key="4">
    <source>
        <dbReference type="Proteomes" id="UP000054498"/>
    </source>
</evidence>
<accession>A0A0D2MDU2</accession>
<gene>
    <name evidence="3" type="ORF">MNEG_9035</name>
</gene>
<feature type="compositionally biased region" description="Low complexity" evidence="2">
    <location>
        <begin position="9"/>
        <end position="40"/>
    </location>
</feature>
<dbReference type="EMBL" id="KK102016">
    <property type="protein sequence ID" value="KIY98926.1"/>
    <property type="molecule type" value="Genomic_DNA"/>
</dbReference>
<feature type="region of interest" description="Disordered" evidence="2">
    <location>
        <begin position="1"/>
        <end position="120"/>
    </location>
</feature>
<keyword evidence="1" id="KW-0175">Coiled coil</keyword>
<dbReference type="Proteomes" id="UP000054498">
    <property type="component" value="Unassembled WGS sequence"/>
</dbReference>
<feature type="compositionally biased region" description="Polar residues" evidence="2">
    <location>
        <begin position="74"/>
        <end position="84"/>
    </location>
</feature>
<dbReference type="GeneID" id="25741910"/>
<evidence type="ECO:0000313" key="3">
    <source>
        <dbReference type="EMBL" id="KIY98926.1"/>
    </source>
</evidence>